<dbReference type="SUPFAM" id="SSF158855">
    <property type="entry name" value="Lipase chaperone-like"/>
    <property type="match status" value="1"/>
</dbReference>
<evidence type="ECO:0000256" key="11">
    <source>
        <dbReference type="ARBA" id="ARBA00023136"/>
    </source>
</evidence>
<name>A0A1S6HNQ3_9GAMM</name>
<comment type="similarity">
    <text evidence="3">Belongs to the lipase chaperone family.</text>
</comment>
<protein>
    <recommendedName>
        <fullName evidence="4">Lipase chaperone</fullName>
    </recommendedName>
    <alternativeName>
        <fullName evidence="15">Lipase foldase</fullName>
    </alternativeName>
    <alternativeName>
        <fullName evidence="13">Lipase helper protein</fullName>
    </alternativeName>
    <alternativeName>
        <fullName evidence="14">Lipase modulator</fullName>
    </alternativeName>
</protein>
<keyword evidence="8" id="KW-0442">Lipid degradation</keyword>
<dbReference type="GO" id="GO:0016042">
    <property type="term" value="P:lipid catabolic process"/>
    <property type="evidence" value="ECO:0007669"/>
    <property type="project" value="UniProtKB-KW"/>
</dbReference>
<evidence type="ECO:0000256" key="8">
    <source>
        <dbReference type="ARBA" id="ARBA00022963"/>
    </source>
</evidence>
<evidence type="ECO:0000256" key="16">
    <source>
        <dbReference type="SAM" id="MobiDB-lite"/>
    </source>
</evidence>
<evidence type="ECO:0000256" key="13">
    <source>
        <dbReference type="ARBA" id="ARBA00030948"/>
    </source>
</evidence>
<evidence type="ECO:0000256" key="1">
    <source>
        <dbReference type="ARBA" id="ARBA00003280"/>
    </source>
</evidence>
<evidence type="ECO:0000256" key="6">
    <source>
        <dbReference type="ARBA" id="ARBA00022519"/>
    </source>
</evidence>
<reference evidence="17 18" key="1">
    <citation type="submission" date="2016-03" db="EMBL/GenBank/DDBJ databases">
        <title>Complete genome sequence of Shewanella psychrophila WP2, a deep sea bacterium isolated from west Pacific sediment.</title>
        <authorList>
            <person name="Xu G."/>
            <person name="Jian H."/>
        </authorList>
    </citation>
    <scope>NUCLEOTIDE SEQUENCE [LARGE SCALE GENOMIC DNA]</scope>
    <source>
        <strain evidence="17 18">WP2</strain>
    </source>
</reference>
<dbReference type="OrthoDB" id="6261068at2"/>
<dbReference type="GO" id="GO:0051082">
    <property type="term" value="F:unfolded protein binding"/>
    <property type="evidence" value="ECO:0007669"/>
    <property type="project" value="InterPro"/>
</dbReference>
<keyword evidence="11" id="KW-0472">Membrane</keyword>
<sequence>MNNRTKPSQRFTKPIGIFVLISLILLTLGLVLYPAFTAEHRSSSPKLTSKTGQETPSLKSHSRDVKPSLPPQDIRHPLILELALRWTFDDIILEYQQTQIPLEPRLIQLAQSLALNSTDQAYLLALFWRYRDYQLALVEIKNLSPSIDEDMQISQSYDFIELTHDSQYRFFNDEEINAFFAQDNAYDRQAIARVAIRQDTSLTSEQKKQLLAHQISQLDASEQQALLPSLQADKIVALLNNNQVQPLEMTPEVSARVEKVKITEKQWKARVKNYQNFQQTLKKDYENVDVNAEEDEIKIEAYLKQHFTSQEIKRLQVFLRHPSLLDAS</sequence>
<evidence type="ECO:0000256" key="5">
    <source>
        <dbReference type="ARBA" id="ARBA00022475"/>
    </source>
</evidence>
<evidence type="ECO:0000256" key="4">
    <source>
        <dbReference type="ARBA" id="ARBA00019692"/>
    </source>
</evidence>
<evidence type="ECO:0000256" key="14">
    <source>
        <dbReference type="ARBA" id="ARBA00031542"/>
    </source>
</evidence>
<gene>
    <name evidence="17" type="ORF">Sps_01996</name>
</gene>
<keyword evidence="5" id="KW-1003">Cell membrane</keyword>
<dbReference type="Pfam" id="PF03280">
    <property type="entry name" value="Lipase_chap"/>
    <property type="match status" value="1"/>
</dbReference>
<evidence type="ECO:0000313" key="17">
    <source>
        <dbReference type="EMBL" id="AQS37156.1"/>
    </source>
</evidence>
<dbReference type="Proteomes" id="UP000189545">
    <property type="component" value="Chromosome"/>
</dbReference>
<keyword evidence="10" id="KW-0443">Lipid metabolism</keyword>
<evidence type="ECO:0000256" key="3">
    <source>
        <dbReference type="ARBA" id="ARBA00010358"/>
    </source>
</evidence>
<dbReference type="EMBL" id="CP014782">
    <property type="protein sequence ID" value="AQS37156.1"/>
    <property type="molecule type" value="Genomic_DNA"/>
</dbReference>
<evidence type="ECO:0000256" key="10">
    <source>
        <dbReference type="ARBA" id="ARBA00023098"/>
    </source>
</evidence>
<keyword evidence="18" id="KW-1185">Reference proteome</keyword>
<dbReference type="GO" id="GO:0005886">
    <property type="term" value="C:plasma membrane"/>
    <property type="evidence" value="ECO:0007669"/>
    <property type="project" value="UniProtKB-SubCell"/>
</dbReference>
<evidence type="ECO:0000256" key="2">
    <source>
        <dbReference type="ARBA" id="ARBA00004383"/>
    </source>
</evidence>
<feature type="region of interest" description="Disordered" evidence="16">
    <location>
        <begin position="42"/>
        <end position="70"/>
    </location>
</feature>
<evidence type="ECO:0000256" key="7">
    <source>
        <dbReference type="ARBA" id="ARBA00022692"/>
    </source>
</evidence>
<evidence type="ECO:0000256" key="12">
    <source>
        <dbReference type="ARBA" id="ARBA00023186"/>
    </source>
</evidence>
<feature type="compositionally biased region" description="Polar residues" evidence="16">
    <location>
        <begin position="44"/>
        <end position="59"/>
    </location>
</feature>
<evidence type="ECO:0000256" key="9">
    <source>
        <dbReference type="ARBA" id="ARBA00022989"/>
    </source>
</evidence>
<comment type="function">
    <text evidence="1">May be involved in the folding of the extracellular lipase during its passage through the periplasm.</text>
</comment>
<dbReference type="RefSeq" id="WP_077752359.1">
    <property type="nucleotide sequence ID" value="NZ_CP014782.1"/>
</dbReference>
<dbReference type="STRING" id="225848.Sps_01996"/>
<proteinExistence type="inferred from homology"/>
<evidence type="ECO:0000313" key="18">
    <source>
        <dbReference type="Proteomes" id="UP000189545"/>
    </source>
</evidence>
<keyword evidence="9" id="KW-1133">Transmembrane helix</keyword>
<dbReference type="GO" id="GO:0006457">
    <property type="term" value="P:protein folding"/>
    <property type="evidence" value="ECO:0007669"/>
    <property type="project" value="InterPro"/>
</dbReference>
<dbReference type="AlphaFoldDB" id="A0A1S6HNQ3"/>
<organism evidence="17 18">
    <name type="scientific">Shewanella psychrophila</name>
    <dbReference type="NCBI Taxonomy" id="225848"/>
    <lineage>
        <taxon>Bacteria</taxon>
        <taxon>Pseudomonadati</taxon>
        <taxon>Pseudomonadota</taxon>
        <taxon>Gammaproteobacteria</taxon>
        <taxon>Alteromonadales</taxon>
        <taxon>Shewanellaceae</taxon>
        <taxon>Shewanella</taxon>
    </lineage>
</organism>
<evidence type="ECO:0000256" key="15">
    <source>
        <dbReference type="ARBA" id="ARBA00033028"/>
    </source>
</evidence>
<comment type="subcellular location">
    <subcellularLocation>
        <location evidence="2">Cell inner membrane</location>
        <topology evidence="2">Single-pass membrane protein</topology>
        <orientation evidence="2">Periplasmic side</orientation>
    </subcellularLocation>
</comment>
<dbReference type="InterPro" id="IPR004961">
    <property type="entry name" value="Lipase_chaperone"/>
</dbReference>
<keyword evidence="6" id="KW-0997">Cell inner membrane</keyword>
<keyword evidence="12" id="KW-0143">Chaperone</keyword>
<accession>A0A1S6HNQ3</accession>
<dbReference type="KEGG" id="spsw:Sps_01996"/>
<keyword evidence="7" id="KW-0812">Transmembrane</keyword>